<dbReference type="Gene3D" id="3.60.40.10">
    <property type="entry name" value="PPM-type phosphatase domain"/>
    <property type="match status" value="1"/>
</dbReference>
<dbReference type="InterPro" id="IPR015655">
    <property type="entry name" value="PP2C"/>
</dbReference>
<gene>
    <name evidence="2" type="ORF">GCM10025869_27100</name>
</gene>
<sequence>MTLAWAAVSDVGRRRQANEDSVIVQPPVFAVADGMGGHAAGDLASAAVVDRLLALAGRDDVDQGVVGDVLVLAAHDIDDLGEHLPLGAGTTVTGAVLDVAGAEPAFVIFNVGDSRVYSFVGNELAQVTHDHSVVQELVDQGLLSAADAETHPESNVVTRALGFHEAPRPDYWSVPLRAGMRLLLCSDGLTKELPAPRLRLHLAARLSAAETASALVDAALAAGGRDNITVIVIDVLEAPGHTERSVYNEDSTGSRGRSWHDVFPRNPLCFRGSRTCTCWGRAASPTSSCTSRTCPAVRSRSRSC</sequence>
<proteinExistence type="predicted"/>
<accession>A0ABQ6K043</accession>
<dbReference type="SMART" id="SM00331">
    <property type="entry name" value="PP2C_SIG"/>
    <property type="match status" value="1"/>
</dbReference>
<reference evidence="3" key="1">
    <citation type="journal article" date="2019" name="Int. J. Syst. Evol. Microbiol.">
        <title>The Global Catalogue of Microorganisms (GCM) 10K type strain sequencing project: providing services to taxonomists for standard genome sequencing and annotation.</title>
        <authorList>
            <consortium name="The Broad Institute Genomics Platform"/>
            <consortium name="The Broad Institute Genome Sequencing Center for Infectious Disease"/>
            <person name="Wu L."/>
            <person name="Ma J."/>
        </authorList>
    </citation>
    <scope>NUCLEOTIDE SEQUENCE [LARGE SCALE GENOMIC DNA]</scope>
    <source>
        <strain evidence="3">NBRC 108755</strain>
    </source>
</reference>
<dbReference type="InterPro" id="IPR001932">
    <property type="entry name" value="PPM-type_phosphatase-like_dom"/>
</dbReference>
<dbReference type="SUPFAM" id="SSF81606">
    <property type="entry name" value="PP2C-like"/>
    <property type="match status" value="1"/>
</dbReference>
<dbReference type="PROSITE" id="PS51746">
    <property type="entry name" value="PPM_2"/>
    <property type="match status" value="1"/>
</dbReference>
<evidence type="ECO:0000313" key="3">
    <source>
        <dbReference type="Proteomes" id="UP001157069"/>
    </source>
</evidence>
<name>A0ABQ6K043_9MICO</name>
<evidence type="ECO:0000259" key="1">
    <source>
        <dbReference type="PROSITE" id="PS51746"/>
    </source>
</evidence>
<dbReference type="PANTHER" id="PTHR47992">
    <property type="entry name" value="PROTEIN PHOSPHATASE"/>
    <property type="match status" value="1"/>
</dbReference>
<comment type="caution">
    <text evidence="2">The sequence shown here is derived from an EMBL/GenBank/DDBJ whole genome shotgun (WGS) entry which is preliminary data.</text>
</comment>
<evidence type="ECO:0000313" key="2">
    <source>
        <dbReference type="EMBL" id="GMA92181.1"/>
    </source>
</evidence>
<dbReference type="SMART" id="SM00332">
    <property type="entry name" value="PP2Cc"/>
    <property type="match status" value="1"/>
</dbReference>
<feature type="domain" description="PPM-type phosphatase" evidence="1">
    <location>
        <begin position="4"/>
        <end position="235"/>
    </location>
</feature>
<protein>
    <submittedName>
        <fullName evidence="2">Serine/threonine protein phosphatase</fullName>
    </submittedName>
</protein>
<dbReference type="CDD" id="cd00143">
    <property type="entry name" value="PP2Cc"/>
    <property type="match status" value="1"/>
</dbReference>
<dbReference type="Pfam" id="PF13672">
    <property type="entry name" value="PP2C_2"/>
    <property type="match status" value="1"/>
</dbReference>
<keyword evidence="3" id="KW-1185">Reference proteome</keyword>
<organism evidence="2 3">
    <name type="scientific">Homoserinibacter gongjuensis</name>
    <dbReference type="NCBI Taxonomy" id="1162968"/>
    <lineage>
        <taxon>Bacteria</taxon>
        <taxon>Bacillati</taxon>
        <taxon>Actinomycetota</taxon>
        <taxon>Actinomycetes</taxon>
        <taxon>Micrococcales</taxon>
        <taxon>Microbacteriaceae</taxon>
        <taxon>Homoserinibacter</taxon>
    </lineage>
</organism>
<dbReference type="InterPro" id="IPR036457">
    <property type="entry name" value="PPM-type-like_dom_sf"/>
</dbReference>
<dbReference type="EMBL" id="BSVA01000001">
    <property type="protein sequence ID" value="GMA92181.1"/>
    <property type="molecule type" value="Genomic_DNA"/>
</dbReference>
<dbReference type="Proteomes" id="UP001157069">
    <property type="component" value="Unassembled WGS sequence"/>
</dbReference>